<dbReference type="NCBIfam" id="TIGR04056">
    <property type="entry name" value="OMP_RagA_SusC"/>
    <property type="match status" value="1"/>
</dbReference>
<evidence type="ECO:0000256" key="9">
    <source>
        <dbReference type="RuleBase" id="RU003357"/>
    </source>
</evidence>
<evidence type="ECO:0000256" key="2">
    <source>
        <dbReference type="ARBA" id="ARBA00022448"/>
    </source>
</evidence>
<comment type="caution">
    <text evidence="13">The sequence shown here is derived from an EMBL/GenBank/DDBJ whole genome shotgun (WGS) entry which is preliminary data.</text>
</comment>
<evidence type="ECO:0000256" key="10">
    <source>
        <dbReference type="SAM" id="Phobius"/>
    </source>
</evidence>
<dbReference type="SUPFAM" id="SSF49464">
    <property type="entry name" value="Carboxypeptidase regulatory domain-like"/>
    <property type="match status" value="1"/>
</dbReference>
<name>A0ABY3ACC1_9FLAO</name>
<evidence type="ECO:0000256" key="5">
    <source>
        <dbReference type="ARBA" id="ARBA00023077"/>
    </source>
</evidence>
<dbReference type="InterPro" id="IPR023996">
    <property type="entry name" value="TonB-dep_OMP_SusC/RagA"/>
</dbReference>
<comment type="similarity">
    <text evidence="8 9">Belongs to the TonB-dependent receptor family.</text>
</comment>
<keyword evidence="3 8" id="KW-1134">Transmembrane beta strand</keyword>
<evidence type="ECO:0000313" key="14">
    <source>
        <dbReference type="Proteomes" id="UP000315363"/>
    </source>
</evidence>
<dbReference type="PROSITE" id="PS52016">
    <property type="entry name" value="TONB_DEPENDENT_REC_3"/>
    <property type="match status" value="1"/>
</dbReference>
<organism evidence="13 14">
    <name type="scientific">Arenibacter algicola</name>
    <dbReference type="NCBI Taxonomy" id="616991"/>
    <lineage>
        <taxon>Bacteria</taxon>
        <taxon>Pseudomonadati</taxon>
        <taxon>Bacteroidota</taxon>
        <taxon>Flavobacteriia</taxon>
        <taxon>Flavobacteriales</taxon>
        <taxon>Flavobacteriaceae</taxon>
        <taxon>Arenibacter</taxon>
    </lineage>
</organism>
<dbReference type="Gene3D" id="2.170.130.10">
    <property type="entry name" value="TonB-dependent receptor, plug domain"/>
    <property type="match status" value="1"/>
</dbReference>
<keyword evidence="2 8" id="KW-0813">Transport</keyword>
<dbReference type="Gene3D" id="2.40.170.20">
    <property type="entry name" value="TonB-dependent receptor, beta-barrel domain"/>
    <property type="match status" value="1"/>
</dbReference>
<keyword evidence="14" id="KW-1185">Reference proteome</keyword>
<dbReference type="EMBL" id="VHIF01000001">
    <property type="protein sequence ID" value="TQO36715.1"/>
    <property type="molecule type" value="Genomic_DNA"/>
</dbReference>
<dbReference type="Proteomes" id="UP000315363">
    <property type="component" value="Unassembled WGS sequence"/>
</dbReference>
<evidence type="ECO:0000256" key="6">
    <source>
        <dbReference type="ARBA" id="ARBA00023136"/>
    </source>
</evidence>
<dbReference type="InterPro" id="IPR008969">
    <property type="entry name" value="CarboxyPept-like_regulatory"/>
</dbReference>
<evidence type="ECO:0000256" key="7">
    <source>
        <dbReference type="ARBA" id="ARBA00023237"/>
    </source>
</evidence>
<feature type="domain" description="TonB-dependent receptor-like beta-barrel" evidence="11">
    <location>
        <begin position="443"/>
        <end position="864"/>
    </location>
</feature>
<dbReference type="SUPFAM" id="SSF56935">
    <property type="entry name" value="Porins"/>
    <property type="match status" value="1"/>
</dbReference>
<dbReference type="Pfam" id="PF13715">
    <property type="entry name" value="CarbopepD_reg_2"/>
    <property type="match status" value="1"/>
</dbReference>
<gene>
    <name evidence="13" type="ORF">GQ41_1296</name>
</gene>
<evidence type="ECO:0000313" key="13">
    <source>
        <dbReference type="EMBL" id="TQO36715.1"/>
    </source>
</evidence>
<sequence>MKNNLEYRGVIRLCLLYICFLVPPPYFAHFPHGHCFNSFSKLDTQQQHQISGTVTDNYGPMPGVHVLIKGSNTGTFTDANGEYSLLVNNRDFLVYSYLGYHTRELPVLGRTNLDVEMQSEVTELQEVEVNAGYYTVKEKERTGSISRVTTAEIELQPIVSPLEALQGRMAGVEVVQSAIPGTATSIRIRGQNSLRNALDDNGNLPLYIIDGLPINSSPIYSFSGLTSLTGLDPLNTLNLSNIESIEILKDADATSIYGSRGANGVILITTKRGKNYEKRTDMEVRLYSGIGKVSNTMDLLNTEQYLALRREAFDNDGVTPTEVNARDLLLWNQDSYTDWQKELFGGTAVVTNLNLAVAGSTENTSFRLGGSYHNAGNVFPGDFDYDKLTVGLNLDHRSKNDKFRMNLSLNYGIDNNDLFSSTNYVDLALSLSPNAPELYTPDGQLNWENSTWTNPLATLNNSSRAKANNLVSNLGLSYQLTSGLLLKANMGYTSLESEEKVKTPIRSYDPALWDRISHRSLHSYTKRKSWILEPQLVHNLSVGKAKLDALVGLTFQQSNNNDLRIIGTGYADEQFIGNLAAADRVTVTSNQNPTYKYNALFARIGFNWNAKYFINLTGRRDGSSRFGADKRFANFGAIGGAWIFSEENFIKNNLPFLSFGKFRGSYGVTGSDQIGDYGYLDTYEATPGPGGLYPTGLRNPDYSWESNRKLEATVELGLFRDRVNLGTSWYRNRSSNQLVGYPLPATTGFSLVQANLPATVQNTGWEFELSSLIVRSDHFNWRTSLNLTIPDNKLLDFPDLEQTSYRNLYRVGKPLNIALLYQYDGIDTETGFQRVLDVNEDGRYDYDDRIIVTDLGREYYGGINNEITIKNFSLTFLWEFVKQDGYLPGSSAPGRFGNSPKDYSKVQNGTIENSERPVASQSITAFRAYRNAQSSNFGIGDASFIRLKTLALSYDLPKALFHNNAARACKIFLHAQNLFTITDYKGLDPQFPGAKVLPAIRNLSCGVQFNF</sequence>
<dbReference type="InterPro" id="IPR000531">
    <property type="entry name" value="Beta-barrel_TonB"/>
</dbReference>
<comment type="subcellular location">
    <subcellularLocation>
        <location evidence="1 8">Cell outer membrane</location>
        <topology evidence="1 8">Multi-pass membrane protein</topology>
    </subcellularLocation>
</comment>
<dbReference type="InterPro" id="IPR023997">
    <property type="entry name" value="TonB-dep_OMP_SusC/RagA_CS"/>
</dbReference>
<dbReference type="Pfam" id="PF00593">
    <property type="entry name" value="TonB_dep_Rec_b-barrel"/>
    <property type="match status" value="1"/>
</dbReference>
<dbReference type="Pfam" id="PF07715">
    <property type="entry name" value="Plug"/>
    <property type="match status" value="1"/>
</dbReference>
<evidence type="ECO:0000259" key="11">
    <source>
        <dbReference type="Pfam" id="PF00593"/>
    </source>
</evidence>
<evidence type="ECO:0000256" key="8">
    <source>
        <dbReference type="PROSITE-ProRule" id="PRU01360"/>
    </source>
</evidence>
<feature type="domain" description="TonB-dependent receptor plug" evidence="12">
    <location>
        <begin position="139"/>
        <end position="265"/>
    </location>
</feature>
<keyword evidence="6 8" id="KW-0472">Membrane</keyword>
<dbReference type="InterPro" id="IPR036942">
    <property type="entry name" value="Beta-barrel_TonB_sf"/>
</dbReference>
<evidence type="ECO:0000256" key="1">
    <source>
        <dbReference type="ARBA" id="ARBA00004571"/>
    </source>
</evidence>
<keyword evidence="7 8" id="KW-0998">Cell outer membrane</keyword>
<protein>
    <submittedName>
        <fullName evidence="13">TonB-linked SusC/RagA family outer membrane protein</fullName>
    </submittedName>
</protein>
<dbReference type="NCBIfam" id="TIGR04057">
    <property type="entry name" value="SusC_RagA_signa"/>
    <property type="match status" value="1"/>
</dbReference>
<keyword evidence="5 9" id="KW-0798">TonB box</keyword>
<reference evidence="13 14" key="1">
    <citation type="submission" date="2019-06" db="EMBL/GenBank/DDBJ databases">
        <title>A large-scale integrated study on North Sea by COGITO (Coastal Microbe Genomic &amp; Taxonomic Observatory).</title>
        <authorList>
            <person name="Teeling H."/>
        </authorList>
    </citation>
    <scope>NUCLEOTIDE SEQUENCE [LARGE SCALE GENOMIC DNA]</scope>
    <source>
        <strain evidence="13 14">MAR_2009_79</strain>
    </source>
</reference>
<evidence type="ECO:0000259" key="12">
    <source>
        <dbReference type="Pfam" id="PF07715"/>
    </source>
</evidence>
<dbReference type="InterPro" id="IPR039426">
    <property type="entry name" value="TonB-dep_rcpt-like"/>
</dbReference>
<dbReference type="InterPro" id="IPR037066">
    <property type="entry name" value="Plug_dom_sf"/>
</dbReference>
<keyword evidence="10" id="KW-1133">Transmembrane helix</keyword>
<evidence type="ECO:0000256" key="4">
    <source>
        <dbReference type="ARBA" id="ARBA00022692"/>
    </source>
</evidence>
<accession>A0ABY3ACC1</accession>
<dbReference type="InterPro" id="IPR012910">
    <property type="entry name" value="Plug_dom"/>
</dbReference>
<keyword evidence="4 8" id="KW-0812">Transmembrane</keyword>
<dbReference type="RefSeq" id="WP_142188837.1">
    <property type="nucleotide sequence ID" value="NZ_VHIF01000001.1"/>
</dbReference>
<proteinExistence type="inferred from homology"/>
<evidence type="ECO:0000256" key="3">
    <source>
        <dbReference type="ARBA" id="ARBA00022452"/>
    </source>
</evidence>
<dbReference type="Gene3D" id="2.60.40.1120">
    <property type="entry name" value="Carboxypeptidase-like, regulatory domain"/>
    <property type="match status" value="1"/>
</dbReference>
<feature type="transmembrane region" description="Helical" evidence="10">
    <location>
        <begin position="9"/>
        <end position="28"/>
    </location>
</feature>